<sequence length="1047" mass="111127">MSKFFIGRPKLAWVVAIFITLAGLLAIPSLPVSQFPDVAPPQISVYATYPGASATTVVESVTSILEEELNGAKGLLYFESSSSSGTGEISVTFQPGTDPALAQVDVQNRLKKAESRLPAAVTQQGLQVEQANSGFLLIYSLTYKGDAADRDVVGLADYAVRHINNEIRRLPGVGKLQFFGSEAAMRVWLDPKKLLGYGLSVADVNTAIAAQNVQVPAGSFGGRPGTVEQELTATLAVKGMLESPEEFGRIVLRANADGSSVRLADVARLEIGRQDYSVESRQDGRKAVAAAVQLTPGGNAIQTANAVKARLAELSVALPADMEYSIAYDTSTFVKVAIEKVIHTLLEAMVLVFLVMFLFLQNFRYTLIPSIVVPVCLMGTFAVMYGLGFSVNMMTMFGMVLAIGILVDDAIVVVENVERIMATEGLPPREATIKAMGEVSGAIVGITLVLTAVFLPLAFMGGSVGVIYRQFSLALAVSILFSGFLALTLTPALCATLLKPIPQGHHEEKKGFFGAFNRGFGRLTERFDVLNHRLLRRTGRFMLVYLAIFAVLGFLYVRVPESFVPTEDQGYLIVDMQLPPGATYARTEKLVSEVDSYLMSREGMASAFSVLGFSFSGSGQNAALGFPNLKDWSERSAAQSPAAEAAALNERFAGSKDGTVMAVTPPPIEGLGNAGGFALRLQDRGGVGRAVLSQARDQLLQQANTSPLIAYAMMEGLQDAPQLRLDVDRAKAEALGVGFDVVNTAISTAYGSAMVNDFANAGRLQRVIVQADIKERMTPEGILALHVPSKTGVQVPLSSFITAHWETGPVQLSRYNGYPAFKISGDAAPGHSTGEAMAELERIVAGLPQGIGYEWTGLSLQERAAGGQAPFLFALAILAVFLLLVALYESWAVPMAVMLIVPIGALGAVLAVTVTGMSNDVYFKVGLITIIGLAAKNAILIVEFAKSLHEQGLSLVEAAVQAARLRLRPIVMTSLAFILGVVPLVLASGAGAASQRSLGTGVIGGMLSATVLGVVFVPIFFVWVLSLFARRKVASASAATSEPIAVK</sequence>
<keyword evidence="12" id="KW-1185">Reference proteome</keyword>
<reference evidence="11 12" key="1">
    <citation type="submission" date="2020-08" db="EMBL/GenBank/DDBJ databases">
        <title>Functional genomics of gut bacteria from endangered species of beetles.</title>
        <authorList>
            <person name="Carlos-Shanley C."/>
        </authorList>
    </citation>
    <scope>NUCLEOTIDE SEQUENCE [LARGE SCALE GENOMIC DNA]</scope>
    <source>
        <strain evidence="11 12">S00198</strain>
    </source>
</reference>
<dbReference type="PRINTS" id="PR00702">
    <property type="entry name" value="ACRIFLAVINRP"/>
</dbReference>
<comment type="caution">
    <text evidence="11">The sequence shown here is derived from an EMBL/GenBank/DDBJ whole genome shotgun (WGS) entry which is preliminary data.</text>
</comment>
<evidence type="ECO:0000313" key="11">
    <source>
        <dbReference type="EMBL" id="MBB6563389.1"/>
    </source>
</evidence>
<evidence type="ECO:0000256" key="1">
    <source>
        <dbReference type="ARBA" id="ARBA00004429"/>
    </source>
</evidence>
<dbReference type="FunFam" id="3.30.70.1430:FF:000001">
    <property type="entry name" value="Efflux pump membrane transporter"/>
    <property type="match status" value="1"/>
</dbReference>
<feature type="transmembrane region" description="Helical" evidence="9">
    <location>
        <begin position="1002"/>
        <end position="1025"/>
    </location>
</feature>
<dbReference type="Gene3D" id="3.30.70.1430">
    <property type="entry name" value="Multidrug efflux transporter AcrB pore domain"/>
    <property type="match status" value="2"/>
</dbReference>
<evidence type="ECO:0000256" key="7">
    <source>
        <dbReference type="ARBA" id="ARBA00022989"/>
    </source>
</evidence>
<dbReference type="PANTHER" id="PTHR32063:SF10">
    <property type="entry name" value="EFFLUX PUMP MEMBRANE TRANSPORTER"/>
    <property type="match status" value="1"/>
</dbReference>
<feature type="transmembrane region" description="Helical" evidence="9">
    <location>
        <begin position="869"/>
        <end position="888"/>
    </location>
</feature>
<dbReference type="InterPro" id="IPR004764">
    <property type="entry name" value="MdtF-like"/>
</dbReference>
<evidence type="ECO:0000256" key="4">
    <source>
        <dbReference type="ARBA" id="ARBA00022475"/>
    </source>
</evidence>
<dbReference type="GO" id="GO:0015562">
    <property type="term" value="F:efflux transmembrane transporter activity"/>
    <property type="evidence" value="ECO:0007669"/>
    <property type="project" value="InterPro"/>
</dbReference>
<dbReference type="InterPro" id="IPR027463">
    <property type="entry name" value="AcrB_DN_DC_subdom"/>
</dbReference>
<dbReference type="NCBIfam" id="NF000282">
    <property type="entry name" value="RND_permease_1"/>
    <property type="match status" value="1"/>
</dbReference>
<accession>A0A7X0PKR0</accession>
<feature type="transmembrane region" description="Helical" evidence="9">
    <location>
        <begin position="341"/>
        <end position="360"/>
    </location>
</feature>
<evidence type="ECO:0000256" key="2">
    <source>
        <dbReference type="ARBA" id="ARBA00010942"/>
    </source>
</evidence>
<proteinExistence type="inferred from homology"/>
<comment type="caution">
    <text evidence="9">Lacks conserved residue(s) required for the propagation of feature annotation.</text>
</comment>
<feature type="transmembrane region" description="Helical" evidence="9">
    <location>
        <begin position="921"/>
        <end position="942"/>
    </location>
</feature>
<dbReference type="RefSeq" id="WP_184864352.1">
    <property type="nucleotide sequence ID" value="NZ_JACHLK010000018.1"/>
</dbReference>
<dbReference type="InterPro" id="IPR001036">
    <property type="entry name" value="Acrflvin-R"/>
</dbReference>
<keyword evidence="3 9" id="KW-0813">Transport</keyword>
<dbReference type="FunFam" id="1.20.1640.10:FF:000001">
    <property type="entry name" value="Efflux pump membrane transporter"/>
    <property type="match status" value="1"/>
</dbReference>
<evidence type="ECO:0000256" key="5">
    <source>
        <dbReference type="ARBA" id="ARBA00022519"/>
    </source>
</evidence>
<dbReference type="Proteomes" id="UP000575083">
    <property type="component" value="Unassembled WGS sequence"/>
</dbReference>
<feature type="transmembrane region" description="Helical" evidence="9">
    <location>
        <begin position="541"/>
        <end position="559"/>
    </location>
</feature>
<organism evidence="11 12">
    <name type="scientific">Acidovorax soli</name>
    <dbReference type="NCBI Taxonomy" id="592050"/>
    <lineage>
        <taxon>Bacteria</taxon>
        <taxon>Pseudomonadati</taxon>
        <taxon>Pseudomonadota</taxon>
        <taxon>Betaproteobacteria</taxon>
        <taxon>Burkholderiales</taxon>
        <taxon>Comamonadaceae</taxon>
        <taxon>Acidovorax</taxon>
    </lineage>
</organism>
<dbReference type="Gene3D" id="3.30.70.1320">
    <property type="entry name" value="Multidrug efflux transporter AcrB pore domain like"/>
    <property type="match status" value="1"/>
</dbReference>
<feature type="transmembrane region" description="Helical" evidence="9">
    <location>
        <begin position="895"/>
        <end position="915"/>
    </location>
</feature>
<dbReference type="NCBIfam" id="TIGR00915">
    <property type="entry name" value="2A0602"/>
    <property type="match status" value="1"/>
</dbReference>
<dbReference type="PANTHER" id="PTHR32063">
    <property type="match status" value="1"/>
</dbReference>
<gene>
    <name evidence="11" type="ORF">HNP48_006109</name>
</gene>
<dbReference type="GO" id="GO:0009636">
    <property type="term" value="P:response to toxic substance"/>
    <property type="evidence" value="ECO:0007669"/>
    <property type="project" value="UniProtKB-ARBA"/>
</dbReference>
<dbReference type="SUPFAM" id="SSF82866">
    <property type="entry name" value="Multidrug efflux transporter AcrB transmembrane domain"/>
    <property type="match status" value="2"/>
</dbReference>
<feature type="transmembrane region" description="Helical" evidence="9">
    <location>
        <begin position="471"/>
        <end position="498"/>
    </location>
</feature>
<dbReference type="Gene3D" id="3.30.70.1440">
    <property type="entry name" value="Multidrug efflux transporter AcrB pore domain"/>
    <property type="match status" value="1"/>
</dbReference>
<dbReference type="SUPFAM" id="SSF82693">
    <property type="entry name" value="Multidrug efflux transporter AcrB pore domain, PN1, PN2, PC1 and PC2 subdomains"/>
    <property type="match status" value="3"/>
</dbReference>
<feature type="transmembrane region" description="Helical" evidence="9">
    <location>
        <begin position="435"/>
        <end position="459"/>
    </location>
</feature>
<evidence type="ECO:0000259" key="10">
    <source>
        <dbReference type="PROSITE" id="PS50156"/>
    </source>
</evidence>
<keyword evidence="7 9" id="KW-1133">Transmembrane helix</keyword>
<evidence type="ECO:0000313" key="12">
    <source>
        <dbReference type="Proteomes" id="UP000575083"/>
    </source>
</evidence>
<feature type="transmembrane region" description="Helical" evidence="9">
    <location>
        <begin position="970"/>
        <end position="990"/>
    </location>
</feature>
<feature type="domain" description="SSD" evidence="10">
    <location>
        <begin position="384"/>
        <end position="496"/>
    </location>
</feature>
<dbReference type="Pfam" id="PF00873">
    <property type="entry name" value="ACR_tran"/>
    <property type="match status" value="1"/>
</dbReference>
<dbReference type="AlphaFoldDB" id="A0A7X0PKR0"/>
<keyword evidence="5 9" id="KW-0997">Cell inner membrane</keyword>
<evidence type="ECO:0000256" key="3">
    <source>
        <dbReference type="ARBA" id="ARBA00022448"/>
    </source>
</evidence>
<dbReference type="Gene3D" id="3.30.2090.10">
    <property type="entry name" value="Multidrug efflux transporter AcrB TolC docking domain, DN and DC subdomains"/>
    <property type="match status" value="2"/>
</dbReference>
<dbReference type="GO" id="GO:0005886">
    <property type="term" value="C:plasma membrane"/>
    <property type="evidence" value="ECO:0007669"/>
    <property type="project" value="UniProtKB-SubCell"/>
</dbReference>
<dbReference type="EMBL" id="JACHLK010000018">
    <property type="protein sequence ID" value="MBB6563389.1"/>
    <property type="molecule type" value="Genomic_DNA"/>
</dbReference>
<dbReference type="InterPro" id="IPR000731">
    <property type="entry name" value="SSD"/>
</dbReference>
<protein>
    <recommendedName>
        <fullName evidence="9">Efflux pump membrane transporter</fullName>
    </recommendedName>
</protein>
<feature type="transmembrane region" description="Helical" evidence="9">
    <location>
        <begin position="367"/>
        <end position="387"/>
    </location>
</feature>
<evidence type="ECO:0000256" key="9">
    <source>
        <dbReference type="RuleBase" id="RU364070"/>
    </source>
</evidence>
<dbReference type="SUPFAM" id="SSF82714">
    <property type="entry name" value="Multidrug efflux transporter AcrB TolC docking domain, DN and DC subdomains"/>
    <property type="match status" value="2"/>
</dbReference>
<dbReference type="Gene3D" id="1.20.1640.10">
    <property type="entry name" value="Multidrug efflux transporter AcrB transmembrane domain"/>
    <property type="match status" value="2"/>
</dbReference>
<keyword evidence="4" id="KW-1003">Cell membrane</keyword>
<keyword evidence="6 9" id="KW-0812">Transmembrane</keyword>
<comment type="similarity">
    <text evidence="2 9">Belongs to the resistance-nodulation-cell division (RND) (TC 2.A.6) family.</text>
</comment>
<evidence type="ECO:0000256" key="8">
    <source>
        <dbReference type="ARBA" id="ARBA00023136"/>
    </source>
</evidence>
<feature type="transmembrane region" description="Helical" evidence="9">
    <location>
        <begin position="393"/>
        <end position="414"/>
    </location>
</feature>
<dbReference type="PROSITE" id="PS50156">
    <property type="entry name" value="SSD"/>
    <property type="match status" value="1"/>
</dbReference>
<evidence type="ECO:0000256" key="6">
    <source>
        <dbReference type="ARBA" id="ARBA00022692"/>
    </source>
</evidence>
<keyword evidence="8 9" id="KW-0472">Membrane</keyword>
<name>A0A7X0PKR0_9BURK</name>
<dbReference type="GO" id="GO:0042910">
    <property type="term" value="F:xenobiotic transmembrane transporter activity"/>
    <property type="evidence" value="ECO:0007669"/>
    <property type="project" value="TreeGrafter"/>
</dbReference>
<comment type="subcellular location">
    <subcellularLocation>
        <location evidence="1 9">Cell inner membrane</location>
        <topology evidence="1 9">Multi-pass membrane protein</topology>
    </subcellularLocation>
</comment>